<name>A0AAN6H008_9PEZI</name>
<keyword evidence="2" id="KW-0812">Transmembrane</keyword>
<sequence length="110" mass="11847">MAAPANPFRTYAITGAVASITAVGAWYGAGLKARQEYKQVNRIRCPPEHTTSEVKAVLDLSPSDRIEQMELAKARLLRHRAELQAKIDRLAAKSAGTGTPAKREASSQTG</sequence>
<dbReference type="Proteomes" id="UP001175353">
    <property type="component" value="Unassembled WGS sequence"/>
</dbReference>
<keyword evidence="2" id="KW-0472">Membrane</keyword>
<evidence type="ECO:0000256" key="1">
    <source>
        <dbReference type="SAM" id="MobiDB-lite"/>
    </source>
</evidence>
<keyword evidence="4" id="KW-1185">Reference proteome</keyword>
<accession>A0AAN6H008</accession>
<protein>
    <submittedName>
        <fullName evidence="3">Uncharacterized protein</fullName>
    </submittedName>
</protein>
<evidence type="ECO:0000256" key="2">
    <source>
        <dbReference type="SAM" id="Phobius"/>
    </source>
</evidence>
<feature type="region of interest" description="Disordered" evidence="1">
    <location>
        <begin position="91"/>
        <end position="110"/>
    </location>
</feature>
<evidence type="ECO:0000313" key="3">
    <source>
        <dbReference type="EMBL" id="KAK0950950.1"/>
    </source>
</evidence>
<dbReference type="EMBL" id="JAUJLE010000751">
    <property type="protein sequence ID" value="KAK0950950.1"/>
    <property type="molecule type" value="Genomic_DNA"/>
</dbReference>
<comment type="caution">
    <text evidence="3">The sequence shown here is derived from an EMBL/GenBank/DDBJ whole genome shotgun (WGS) entry which is preliminary data.</text>
</comment>
<feature type="compositionally biased region" description="Basic and acidic residues" evidence="1">
    <location>
        <begin position="101"/>
        <end position="110"/>
    </location>
</feature>
<evidence type="ECO:0000313" key="4">
    <source>
        <dbReference type="Proteomes" id="UP001175353"/>
    </source>
</evidence>
<feature type="transmembrane region" description="Helical" evidence="2">
    <location>
        <begin position="12"/>
        <end position="29"/>
    </location>
</feature>
<gene>
    <name evidence="3" type="ORF">LTR91_025307</name>
</gene>
<reference evidence="3" key="1">
    <citation type="submission" date="2023-06" db="EMBL/GenBank/DDBJ databases">
        <title>Black Yeasts Isolated from many extreme environments.</title>
        <authorList>
            <person name="Coleine C."/>
            <person name="Stajich J.E."/>
            <person name="Selbmann L."/>
        </authorList>
    </citation>
    <scope>NUCLEOTIDE SEQUENCE</scope>
    <source>
        <strain evidence="3">CCFEE 5200</strain>
    </source>
</reference>
<dbReference type="AlphaFoldDB" id="A0AAN6H008"/>
<keyword evidence="2" id="KW-1133">Transmembrane helix</keyword>
<proteinExistence type="predicted"/>
<organism evidence="3 4">
    <name type="scientific">Friedmanniomyces endolithicus</name>
    <dbReference type="NCBI Taxonomy" id="329885"/>
    <lineage>
        <taxon>Eukaryota</taxon>
        <taxon>Fungi</taxon>
        <taxon>Dikarya</taxon>
        <taxon>Ascomycota</taxon>
        <taxon>Pezizomycotina</taxon>
        <taxon>Dothideomycetes</taxon>
        <taxon>Dothideomycetidae</taxon>
        <taxon>Mycosphaerellales</taxon>
        <taxon>Teratosphaeriaceae</taxon>
        <taxon>Friedmanniomyces</taxon>
    </lineage>
</organism>